<dbReference type="AlphaFoldDB" id="A0A9N8Z4M8"/>
<keyword evidence="6" id="KW-0508">mRNA splicing</keyword>
<comment type="caution">
    <text evidence="10">The sequence shown here is derived from an EMBL/GenBank/DDBJ whole genome shotgun (WGS) entry which is preliminary data.</text>
</comment>
<sequence>MNFLKAEIERKRKDIESFQTEIQGPKKKKYIQRAELEKLREKQYLEKQAETERKCEERRRELNKSLASVAEQEKAEKSASDNETTKEEKAENDSSNLSPEEVVRRLRAKGQPIRLFGESDKDRRTRLRALELIEERSEKRPEDEETNRPSKKKKAAEDLFLDTTPINIDLIEKDPDKLYVLIYTFFKRLLREWEQEMNNRPDHIKRNVLARVTEITHYMQLREYMNANDAYLRLSIGNAPWPIGVTMVGIHERSAREKIFSAQVAHVLNDETTRKWIQSIKRLMTFCQTKYPPADNSQLMG</sequence>
<dbReference type="Pfam" id="PF02840">
    <property type="entry name" value="Prp18"/>
    <property type="match status" value="1"/>
</dbReference>
<name>A0A9N8Z4M8_9GLOM</name>
<comment type="subcellular location">
    <subcellularLocation>
        <location evidence="1">Nucleus</location>
    </subcellularLocation>
</comment>
<dbReference type="SUPFAM" id="SSF158230">
    <property type="entry name" value="PRP4-like"/>
    <property type="match status" value="1"/>
</dbReference>
<dbReference type="Proteomes" id="UP000789706">
    <property type="component" value="Unassembled WGS sequence"/>
</dbReference>
<dbReference type="InterPro" id="IPR036285">
    <property type="entry name" value="PRP4-like_sf"/>
</dbReference>
<keyword evidence="7" id="KW-0539">Nucleus</keyword>
<organism evidence="10 11">
    <name type="scientific">Diversispora eburnea</name>
    <dbReference type="NCBI Taxonomy" id="1213867"/>
    <lineage>
        <taxon>Eukaryota</taxon>
        <taxon>Fungi</taxon>
        <taxon>Fungi incertae sedis</taxon>
        <taxon>Mucoromycota</taxon>
        <taxon>Glomeromycotina</taxon>
        <taxon>Glomeromycetes</taxon>
        <taxon>Diversisporales</taxon>
        <taxon>Diversisporaceae</taxon>
        <taxon>Diversispora</taxon>
    </lineage>
</organism>
<gene>
    <name evidence="10" type="ORF">DEBURN_LOCUS3411</name>
</gene>
<evidence type="ECO:0000256" key="7">
    <source>
        <dbReference type="ARBA" id="ARBA00023242"/>
    </source>
</evidence>
<dbReference type="InterPro" id="IPR014906">
    <property type="entry name" value="PRP4-like"/>
</dbReference>
<dbReference type="PANTHER" id="PTHR13007:SF19">
    <property type="entry name" value="PRE-MRNA-SPLICING FACTOR 18"/>
    <property type="match status" value="1"/>
</dbReference>
<feature type="region of interest" description="Disordered" evidence="8">
    <location>
        <begin position="43"/>
        <end position="103"/>
    </location>
</feature>
<evidence type="ECO:0000256" key="8">
    <source>
        <dbReference type="SAM" id="MobiDB-lite"/>
    </source>
</evidence>
<feature type="compositionally biased region" description="Basic and acidic residues" evidence="8">
    <location>
        <begin position="71"/>
        <end position="92"/>
    </location>
</feature>
<reference evidence="10" key="1">
    <citation type="submission" date="2021-06" db="EMBL/GenBank/DDBJ databases">
        <authorList>
            <person name="Kallberg Y."/>
            <person name="Tangrot J."/>
            <person name="Rosling A."/>
        </authorList>
    </citation>
    <scope>NUCLEOTIDE SEQUENCE</scope>
    <source>
        <strain evidence="10">AZ414A</strain>
    </source>
</reference>
<dbReference type="EMBL" id="CAJVPK010000217">
    <property type="protein sequence ID" value="CAG8476152.1"/>
    <property type="molecule type" value="Genomic_DNA"/>
</dbReference>
<accession>A0A9N8Z4M8</accession>
<dbReference type="GO" id="GO:0005682">
    <property type="term" value="C:U5 snRNP"/>
    <property type="evidence" value="ECO:0007669"/>
    <property type="project" value="TreeGrafter"/>
</dbReference>
<dbReference type="InterPro" id="IPR004098">
    <property type="entry name" value="Prp18"/>
</dbReference>
<dbReference type="SMART" id="SM00500">
    <property type="entry name" value="SFM"/>
    <property type="match status" value="1"/>
</dbReference>
<dbReference type="SUPFAM" id="SSF47938">
    <property type="entry name" value="Functional domain of the splicing factor Prp18"/>
    <property type="match status" value="1"/>
</dbReference>
<evidence type="ECO:0000256" key="3">
    <source>
        <dbReference type="ARBA" id="ARBA00018242"/>
    </source>
</evidence>
<dbReference type="Gene3D" id="4.10.280.110">
    <property type="entry name" value="Pre-mRNA processing factor 4 domain"/>
    <property type="match status" value="1"/>
</dbReference>
<evidence type="ECO:0000259" key="9">
    <source>
        <dbReference type="SMART" id="SM00500"/>
    </source>
</evidence>
<feature type="compositionally biased region" description="Basic and acidic residues" evidence="8">
    <location>
        <begin position="43"/>
        <end position="63"/>
    </location>
</feature>
<feature type="domain" description="Pre-mRNA processing factor 4 (PRP4)-like" evidence="9">
    <location>
        <begin position="97"/>
        <end position="147"/>
    </location>
</feature>
<evidence type="ECO:0000256" key="5">
    <source>
        <dbReference type="ARBA" id="ARBA00022728"/>
    </source>
</evidence>
<keyword evidence="5" id="KW-0747">Spliceosome</keyword>
<evidence type="ECO:0000256" key="6">
    <source>
        <dbReference type="ARBA" id="ARBA00023187"/>
    </source>
</evidence>
<dbReference type="OrthoDB" id="10261918at2759"/>
<dbReference type="Gene3D" id="1.20.940.10">
    <property type="entry name" value="Functional domain of the splicing factor Prp18"/>
    <property type="match status" value="1"/>
</dbReference>
<dbReference type="GO" id="GO:0046540">
    <property type="term" value="C:U4/U6 x U5 tri-snRNP complex"/>
    <property type="evidence" value="ECO:0007669"/>
    <property type="project" value="TreeGrafter"/>
</dbReference>
<dbReference type="PANTHER" id="PTHR13007">
    <property type="entry name" value="PRE-MRNA SPLICING FACTOR-RELATED"/>
    <property type="match status" value="1"/>
</dbReference>
<proteinExistence type="inferred from homology"/>
<dbReference type="InterPro" id="IPR039979">
    <property type="entry name" value="PRPF18"/>
</dbReference>
<evidence type="ECO:0000256" key="1">
    <source>
        <dbReference type="ARBA" id="ARBA00004123"/>
    </source>
</evidence>
<evidence type="ECO:0000256" key="2">
    <source>
        <dbReference type="ARBA" id="ARBA00008137"/>
    </source>
</evidence>
<dbReference type="GO" id="GO:0000350">
    <property type="term" value="P:generation of catalytic spliceosome for second transesterification step"/>
    <property type="evidence" value="ECO:0007669"/>
    <property type="project" value="TreeGrafter"/>
</dbReference>
<evidence type="ECO:0000313" key="10">
    <source>
        <dbReference type="EMBL" id="CAG8476152.1"/>
    </source>
</evidence>
<protein>
    <recommendedName>
        <fullName evidence="3">Pre-mRNA-splicing factor 18</fullName>
    </recommendedName>
</protein>
<comment type="similarity">
    <text evidence="2">Belongs to the PRP18 family.</text>
</comment>
<evidence type="ECO:0000256" key="4">
    <source>
        <dbReference type="ARBA" id="ARBA00022664"/>
    </source>
</evidence>
<dbReference type="GO" id="GO:0071021">
    <property type="term" value="C:U2-type post-spliceosomal complex"/>
    <property type="evidence" value="ECO:0007669"/>
    <property type="project" value="TreeGrafter"/>
</dbReference>
<keyword evidence="4" id="KW-0507">mRNA processing</keyword>
<dbReference type="Pfam" id="PF08799">
    <property type="entry name" value="PRP4"/>
    <property type="match status" value="1"/>
</dbReference>
<evidence type="ECO:0000313" key="11">
    <source>
        <dbReference type="Proteomes" id="UP000789706"/>
    </source>
</evidence>
<keyword evidence="11" id="KW-1185">Reference proteome</keyword>